<name>A0A7C9M907_9DEIO</name>
<dbReference type="Pfam" id="PF11432">
    <property type="entry name" value="DUF3197"/>
    <property type="match status" value="1"/>
</dbReference>
<keyword evidence="2" id="KW-1185">Reference proteome</keyword>
<dbReference type="RefSeq" id="WP_157459376.1">
    <property type="nucleotide sequence ID" value="NZ_WQLB01000013.1"/>
</dbReference>
<dbReference type="Proteomes" id="UP000483286">
    <property type="component" value="Unassembled WGS sequence"/>
</dbReference>
<proteinExistence type="predicted"/>
<organism evidence="1 2">
    <name type="scientific">Deinococcus arboris</name>
    <dbReference type="NCBI Taxonomy" id="2682977"/>
    <lineage>
        <taxon>Bacteria</taxon>
        <taxon>Thermotogati</taxon>
        <taxon>Deinococcota</taxon>
        <taxon>Deinococci</taxon>
        <taxon>Deinococcales</taxon>
        <taxon>Deinococcaceae</taxon>
        <taxon>Deinococcus</taxon>
    </lineage>
</organism>
<evidence type="ECO:0000313" key="1">
    <source>
        <dbReference type="EMBL" id="MVN87319.1"/>
    </source>
</evidence>
<dbReference type="Gene3D" id="3.40.1530.10">
    <property type="entry name" value="TTHA1528-like"/>
    <property type="match status" value="1"/>
</dbReference>
<dbReference type="EMBL" id="WQLB01000013">
    <property type="protein sequence ID" value="MVN87319.1"/>
    <property type="molecule type" value="Genomic_DNA"/>
</dbReference>
<evidence type="ECO:0000313" key="2">
    <source>
        <dbReference type="Proteomes" id="UP000483286"/>
    </source>
</evidence>
<reference evidence="1 2" key="1">
    <citation type="submission" date="2019-12" db="EMBL/GenBank/DDBJ databases">
        <title>Deinococcus sp. HMF7620 Genome sequencing and assembly.</title>
        <authorList>
            <person name="Kang H."/>
            <person name="Kim H."/>
            <person name="Joh K."/>
        </authorList>
    </citation>
    <scope>NUCLEOTIDE SEQUENCE [LARGE SCALE GENOMIC DNA]</scope>
    <source>
        <strain evidence="1 2">HMF7620</strain>
    </source>
</reference>
<accession>A0A7C9M907</accession>
<dbReference type="InterPro" id="IPR036828">
    <property type="entry name" value="TTHA1528-like_sf"/>
</dbReference>
<dbReference type="InterPro" id="IPR024443">
    <property type="entry name" value="DUF3197"/>
</dbReference>
<dbReference type="AlphaFoldDB" id="A0A7C9M907"/>
<protein>
    <submittedName>
        <fullName evidence="1">DUF3197 domain-containing protein</fullName>
    </submittedName>
</protein>
<dbReference type="SUPFAM" id="SSF143592">
    <property type="entry name" value="TTHA1528-like"/>
    <property type="match status" value="1"/>
</dbReference>
<sequence>MNITEPLGVGGAPQESWAAVQARFGSAHLSGGQLILVTDRQGEREGAAYGALLHLPGETVVLARAFGPRFGPAGRRALTELVHWGASAGLALREAVVGAPEAAELLTEPDAARVARVVAASAPVDPGIFGGR</sequence>
<gene>
    <name evidence="1" type="ORF">GO986_11100</name>
</gene>
<comment type="caution">
    <text evidence="1">The sequence shown here is derived from an EMBL/GenBank/DDBJ whole genome shotgun (WGS) entry which is preliminary data.</text>
</comment>